<dbReference type="InterPro" id="IPR001360">
    <property type="entry name" value="Glyco_hydro_1"/>
</dbReference>
<dbReference type="Proteomes" id="UP001652660">
    <property type="component" value="Chromosome 9e"/>
</dbReference>
<evidence type="ECO:0000313" key="4">
    <source>
        <dbReference type="Proteomes" id="UP001652660"/>
    </source>
</evidence>
<accession>A0ABM4VQU3</accession>
<keyword evidence="4" id="KW-1185">Reference proteome</keyword>
<dbReference type="SUPFAM" id="SSF51445">
    <property type="entry name" value="(Trans)glycosidases"/>
    <property type="match status" value="1"/>
</dbReference>
<dbReference type="PROSITE" id="PS00653">
    <property type="entry name" value="GLYCOSYL_HYDROL_F1_2"/>
    <property type="match status" value="1"/>
</dbReference>
<dbReference type="RefSeq" id="XP_071921905.1">
    <property type="nucleotide sequence ID" value="XM_072065804.1"/>
</dbReference>
<organism evidence="4 5">
    <name type="scientific">Coffea arabica</name>
    <name type="common">Arabian coffee</name>
    <dbReference type="NCBI Taxonomy" id="13443"/>
    <lineage>
        <taxon>Eukaryota</taxon>
        <taxon>Viridiplantae</taxon>
        <taxon>Streptophyta</taxon>
        <taxon>Embryophyta</taxon>
        <taxon>Tracheophyta</taxon>
        <taxon>Spermatophyta</taxon>
        <taxon>Magnoliopsida</taxon>
        <taxon>eudicotyledons</taxon>
        <taxon>Gunneridae</taxon>
        <taxon>Pentapetalae</taxon>
        <taxon>asterids</taxon>
        <taxon>lamiids</taxon>
        <taxon>Gentianales</taxon>
        <taxon>Rubiaceae</taxon>
        <taxon>Ixoroideae</taxon>
        <taxon>Gardenieae complex</taxon>
        <taxon>Bertiereae - Coffeeae clade</taxon>
        <taxon>Coffeeae</taxon>
        <taxon>Coffea</taxon>
    </lineage>
</organism>
<evidence type="ECO:0000256" key="2">
    <source>
        <dbReference type="ARBA" id="ARBA00022801"/>
    </source>
</evidence>
<dbReference type="Gene3D" id="3.20.20.80">
    <property type="entry name" value="Glycosidases"/>
    <property type="match status" value="2"/>
</dbReference>
<dbReference type="PANTHER" id="PTHR10353:SF310">
    <property type="entry name" value="BETA-GLUCOSIDASE 42"/>
    <property type="match status" value="1"/>
</dbReference>
<dbReference type="InterPro" id="IPR033132">
    <property type="entry name" value="GH_1_N_CS"/>
</dbReference>
<name>A0ABM4VQU3_COFAR</name>
<evidence type="ECO:0000256" key="1">
    <source>
        <dbReference type="ARBA" id="ARBA00010838"/>
    </source>
</evidence>
<dbReference type="PANTHER" id="PTHR10353">
    <property type="entry name" value="GLYCOSYL HYDROLASE"/>
    <property type="match status" value="1"/>
</dbReference>
<dbReference type="GeneID" id="140014706"/>
<proteinExistence type="inferred from homology"/>
<gene>
    <name evidence="5" type="primary">LOC140014706</name>
</gene>
<reference evidence="5" key="1">
    <citation type="submission" date="2025-08" db="UniProtKB">
        <authorList>
            <consortium name="RefSeq"/>
        </authorList>
    </citation>
    <scope>IDENTIFICATION</scope>
    <source>
        <tissue evidence="5">Leaves</tissue>
    </source>
</reference>
<dbReference type="InterPro" id="IPR017853">
    <property type="entry name" value="GH"/>
</dbReference>
<evidence type="ECO:0000313" key="5">
    <source>
        <dbReference type="RefSeq" id="XP_071921905.1"/>
    </source>
</evidence>
<protein>
    <submittedName>
        <fullName evidence="5">Beta-glucosidase 42-like</fullName>
    </submittedName>
</protein>
<dbReference type="Pfam" id="PF00232">
    <property type="entry name" value="Glyco_hydro_1"/>
    <property type="match status" value="2"/>
</dbReference>
<keyword evidence="2" id="KW-0378">Hydrolase</keyword>
<evidence type="ECO:0000256" key="3">
    <source>
        <dbReference type="RuleBase" id="RU003690"/>
    </source>
</evidence>
<sequence length="347" mass="39170">MENNENAHAAANQTKEITPAAIAITSLIRGVGLEKKRAIEDERKTIYQSKQPFLSSSDFPPVFVFGIATSAYQVEGGSNEGGWGPSSWDDFSHTPGNICDGSNGDVAADQYHRYKEDIELIAKLGFKAYRFSISWTRIFPDGLGSIVNDEGIMHYDNLINAFISKETCFTRFSDRVKKWITINEPLQTAINGYCTGINAPGRHDHSLSEPLLAAHHQLLAHAEAVSIYRNKFKDKQGGQIGIALDCEWAEALSVREEDLRAAAKRIDFQLGWYLDPIFYGDYPETMRERLGEKLPEFSQKDEELLRNSLDFVGLNHYTTRFIVDAETNSEDNDVFYRVQGMETIHNR</sequence>
<comment type="similarity">
    <text evidence="1 3">Belongs to the glycosyl hydrolase 1 family.</text>
</comment>